<gene>
    <name evidence="1" type="ORF">CDAR_91521</name>
</gene>
<name>A0AAV4WCY5_9ARAC</name>
<sequence length="96" mass="10841">MVLDKYGDDQECIRVFSLSLLYLPQQSTITIPSSNGRCFHHLILFSTAWTSVGCIKETSFRPRQSSVITNTLRYLIVLRMGKNFAIDCPPSTPADK</sequence>
<keyword evidence="2" id="KW-1185">Reference proteome</keyword>
<reference evidence="1 2" key="1">
    <citation type="submission" date="2021-06" db="EMBL/GenBank/DDBJ databases">
        <title>Caerostris darwini draft genome.</title>
        <authorList>
            <person name="Kono N."/>
            <person name="Arakawa K."/>
        </authorList>
    </citation>
    <scope>NUCLEOTIDE SEQUENCE [LARGE SCALE GENOMIC DNA]</scope>
</reference>
<dbReference type="AlphaFoldDB" id="A0AAV4WCY5"/>
<organism evidence="1 2">
    <name type="scientific">Caerostris darwini</name>
    <dbReference type="NCBI Taxonomy" id="1538125"/>
    <lineage>
        <taxon>Eukaryota</taxon>
        <taxon>Metazoa</taxon>
        <taxon>Ecdysozoa</taxon>
        <taxon>Arthropoda</taxon>
        <taxon>Chelicerata</taxon>
        <taxon>Arachnida</taxon>
        <taxon>Araneae</taxon>
        <taxon>Araneomorphae</taxon>
        <taxon>Entelegynae</taxon>
        <taxon>Araneoidea</taxon>
        <taxon>Araneidae</taxon>
        <taxon>Caerostris</taxon>
    </lineage>
</organism>
<dbReference type="Proteomes" id="UP001054837">
    <property type="component" value="Unassembled WGS sequence"/>
</dbReference>
<evidence type="ECO:0000313" key="1">
    <source>
        <dbReference type="EMBL" id="GIY80710.1"/>
    </source>
</evidence>
<comment type="caution">
    <text evidence="1">The sequence shown here is derived from an EMBL/GenBank/DDBJ whole genome shotgun (WGS) entry which is preliminary data.</text>
</comment>
<proteinExistence type="predicted"/>
<evidence type="ECO:0000313" key="2">
    <source>
        <dbReference type="Proteomes" id="UP001054837"/>
    </source>
</evidence>
<accession>A0AAV4WCY5</accession>
<dbReference type="EMBL" id="BPLQ01014548">
    <property type="protein sequence ID" value="GIY80710.1"/>
    <property type="molecule type" value="Genomic_DNA"/>
</dbReference>
<protein>
    <submittedName>
        <fullName evidence="1">Uncharacterized protein</fullName>
    </submittedName>
</protein>